<organism evidence="2 3">
    <name type="scientific">Thiohalocapsa halophila</name>
    <dbReference type="NCBI Taxonomy" id="69359"/>
    <lineage>
        <taxon>Bacteria</taxon>
        <taxon>Pseudomonadati</taxon>
        <taxon>Pseudomonadota</taxon>
        <taxon>Gammaproteobacteria</taxon>
        <taxon>Chromatiales</taxon>
        <taxon>Chromatiaceae</taxon>
        <taxon>Thiohalocapsa</taxon>
    </lineage>
</organism>
<evidence type="ECO:0000313" key="3">
    <source>
        <dbReference type="Proteomes" id="UP000748752"/>
    </source>
</evidence>
<dbReference type="SUPFAM" id="SSF52413">
    <property type="entry name" value="UDP-glucose/GDP-mannose dehydrogenase C-terminal domain"/>
    <property type="match status" value="1"/>
</dbReference>
<name>A0ABS1CN50_9GAMM</name>
<keyword evidence="3" id="KW-1185">Reference proteome</keyword>
<gene>
    <name evidence="2" type="ORF">CKO31_21440</name>
</gene>
<dbReference type="SMART" id="SM00984">
    <property type="entry name" value="UDPG_MGDP_dh_C"/>
    <property type="match status" value="1"/>
</dbReference>
<evidence type="ECO:0000259" key="1">
    <source>
        <dbReference type="SMART" id="SM00984"/>
    </source>
</evidence>
<reference evidence="2 3" key="1">
    <citation type="journal article" date="2020" name="Microorganisms">
        <title>Osmotic Adaptation and Compatible Solute Biosynthesis of Phototrophic Bacteria as Revealed from Genome Analyses.</title>
        <authorList>
            <person name="Imhoff J.F."/>
            <person name="Rahn T."/>
            <person name="Kunzel S."/>
            <person name="Keller A."/>
            <person name="Neulinger S.C."/>
        </authorList>
    </citation>
    <scope>NUCLEOTIDE SEQUENCE [LARGE SCALE GENOMIC DNA]</scope>
    <source>
        <strain evidence="2 3">DSM 6210</strain>
    </source>
</reference>
<protein>
    <recommendedName>
        <fullName evidence="1">UDP-glucose/GDP-mannose dehydrogenase C-terminal domain-containing protein</fullName>
    </recommendedName>
</protein>
<sequence length="162" mass="17081">MELLQAKGAEISDSDPHVPRFLPMRKHDFDLESVPLTAETLAAADCVLLATDHDRFDYNLIKARAPLVVDTRGRYRDAAAHIVRAGLSGLLASARPTPKCRRGGGTQCLLGLWCAGARAVPLVAECWRARGERAGGEGGSGVFGAGTVAVLRSSCAEGDGVQ</sequence>
<dbReference type="RefSeq" id="WP_200241468.1">
    <property type="nucleotide sequence ID" value="NZ_NRRV01000075.1"/>
</dbReference>
<dbReference type="EMBL" id="NRRV01000075">
    <property type="protein sequence ID" value="MBK1633269.1"/>
    <property type="molecule type" value="Genomic_DNA"/>
</dbReference>
<proteinExistence type="predicted"/>
<dbReference type="InterPro" id="IPR014027">
    <property type="entry name" value="UDP-Glc/GDP-Man_DH_C"/>
</dbReference>
<evidence type="ECO:0000313" key="2">
    <source>
        <dbReference type="EMBL" id="MBK1633269.1"/>
    </source>
</evidence>
<dbReference type="InterPro" id="IPR036220">
    <property type="entry name" value="UDP-Glc/GDP-Man_DH_C_sf"/>
</dbReference>
<accession>A0ABS1CN50</accession>
<dbReference type="Pfam" id="PF03720">
    <property type="entry name" value="UDPG_MGDP_dh_C"/>
    <property type="match status" value="1"/>
</dbReference>
<feature type="domain" description="UDP-glucose/GDP-mannose dehydrogenase C-terminal" evidence="1">
    <location>
        <begin position="1"/>
        <end position="77"/>
    </location>
</feature>
<dbReference type="Proteomes" id="UP000748752">
    <property type="component" value="Unassembled WGS sequence"/>
</dbReference>
<comment type="caution">
    <text evidence="2">The sequence shown here is derived from an EMBL/GenBank/DDBJ whole genome shotgun (WGS) entry which is preliminary data.</text>
</comment>
<dbReference type="Gene3D" id="3.40.50.720">
    <property type="entry name" value="NAD(P)-binding Rossmann-like Domain"/>
    <property type="match status" value="1"/>
</dbReference>